<evidence type="ECO:0000256" key="9">
    <source>
        <dbReference type="PROSITE-ProRule" id="PRU00284"/>
    </source>
</evidence>
<dbReference type="RefSeq" id="WP_256311972.1">
    <property type="nucleotide sequence ID" value="NZ_JANGAC010000010.1"/>
</dbReference>
<keyword evidence="3" id="KW-0145">Chemotaxis</keyword>
<dbReference type="InterPro" id="IPR004089">
    <property type="entry name" value="MCPsignal_dom"/>
</dbReference>
<evidence type="ECO:0000256" key="4">
    <source>
        <dbReference type="ARBA" id="ARBA00022692"/>
    </source>
</evidence>
<dbReference type="Gene3D" id="3.30.450.20">
    <property type="entry name" value="PAS domain"/>
    <property type="match status" value="1"/>
</dbReference>
<dbReference type="SUPFAM" id="SSF103190">
    <property type="entry name" value="Sensory domain-like"/>
    <property type="match status" value="1"/>
</dbReference>
<sequence>MKLKSIKTKLSLFYGVLLLVICMGFGVVSYIASSKALSTSIDESLSQLAIQNAEIVDKGMEVQFNALEALAESDWLKGTSLTLDEKLKLLNNEVKRSNHIDMFIADIDGNMEDTAGGRANVSDREYFIKALSGEKEVSDPIIDRTNGNLILCYAVPIKDGGRVKGVLAATRDGNVLSDFISDMRFGENSEAFMINKQGTTVASKDRELVMNMYNILEEAKADSGLKSLAQLQQKMTQGERGVGEYSYKGITKYMGFAPVEGTNWSLAITAPKSEVMSQVNSLTMTMIIISIIFLAISIAITLFIAGGISRPIKEASDYLNIVATGDFTGMIPMQLLEMNDETGTLAKAIDTMQESVKNIIKEVVNESSNVSQMLVDINSDMRKLNRSIEEISATTEELSATTEENAASTEEMSATSTEIEKAIESTAYRAQEGAATVSDINKMSENMKQKAISSREDTIEIYRKTKDDLQNAIEQSKEVDKINELSEAILAITSQTNLLALNAAIEAARAGEAGKGFAVVADEIRKLAEGSKNTVSRIQEVTKIILEGVNDLLSSSSEIMEFIDKKVLDDYESLVSTSEEYSKSSFIINDMVNEFSSTSEELLASMQNMVKAIDEIAIAANEEAEGATNIAQEVSAITEMSDHVIKLAYTAKERSELLLKAVSKFNI</sequence>
<comment type="subcellular location">
    <subcellularLocation>
        <location evidence="1">Cell membrane</location>
        <topology evidence="1">Multi-pass membrane protein</topology>
    </subcellularLocation>
</comment>
<evidence type="ECO:0000259" key="12">
    <source>
        <dbReference type="PROSITE" id="PS50111"/>
    </source>
</evidence>
<dbReference type="Pfam" id="PF00672">
    <property type="entry name" value="HAMP"/>
    <property type="match status" value="1"/>
</dbReference>
<dbReference type="EMBL" id="JANGAC010000010">
    <property type="protein sequence ID" value="MCQ4924161.1"/>
    <property type="molecule type" value="Genomic_DNA"/>
</dbReference>
<dbReference type="InterPro" id="IPR033479">
    <property type="entry name" value="dCache_1"/>
</dbReference>
<keyword evidence="2" id="KW-1003">Cell membrane</keyword>
<feature type="domain" description="HAMP" evidence="13">
    <location>
        <begin position="306"/>
        <end position="361"/>
    </location>
</feature>
<feature type="domain" description="Methyl-accepting transducer" evidence="12">
    <location>
        <begin position="380"/>
        <end position="617"/>
    </location>
</feature>
<feature type="transmembrane region" description="Helical" evidence="11">
    <location>
        <begin position="282"/>
        <end position="305"/>
    </location>
</feature>
<comment type="caution">
    <text evidence="14">The sequence shown here is derived from an EMBL/GenBank/DDBJ whole genome shotgun (WGS) entry which is preliminary data.</text>
</comment>
<dbReference type="Pfam" id="PF02743">
    <property type="entry name" value="dCache_1"/>
    <property type="match status" value="1"/>
</dbReference>
<evidence type="ECO:0000313" key="14">
    <source>
        <dbReference type="EMBL" id="MCQ4924161.1"/>
    </source>
</evidence>
<keyword evidence="5 11" id="KW-1133">Transmembrane helix</keyword>
<name>A0ABT1SCF2_9FIRM</name>
<dbReference type="Pfam" id="PF00015">
    <property type="entry name" value="MCPsignal"/>
    <property type="match status" value="1"/>
</dbReference>
<comment type="similarity">
    <text evidence="8">Belongs to the methyl-accepting chemotaxis (MCP) protein family.</text>
</comment>
<dbReference type="PROSITE" id="PS50885">
    <property type="entry name" value="HAMP"/>
    <property type="match status" value="1"/>
</dbReference>
<evidence type="ECO:0000256" key="2">
    <source>
        <dbReference type="ARBA" id="ARBA00022475"/>
    </source>
</evidence>
<dbReference type="Gene3D" id="1.10.287.950">
    <property type="entry name" value="Methyl-accepting chemotaxis protein"/>
    <property type="match status" value="1"/>
</dbReference>
<feature type="transmembrane region" description="Helical" evidence="11">
    <location>
        <begin position="12"/>
        <end position="32"/>
    </location>
</feature>
<dbReference type="CDD" id="cd12912">
    <property type="entry name" value="PDC2_MCP_like"/>
    <property type="match status" value="1"/>
</dbReference>
<evidence type="ECO:0000256" key="8">
    <source>
        <dbReference type="ARBA" id="ARBA00029447"/>
    </source>
</evidence>
<organism evidence="14 15">
    <name type="scientific">Tissierella carlieri</name>
    <dbReference type="NCBI Taxonomy" id="689904"/>
    <lineage>
        <taxon>Bacteria</taxon>
        <taxon>Bacillati</taxon>
        <taxon>Bacillota</taxon>
        <taxon>Tissierellia</taxon>
        <taxon>Tissierellales</taxon>
        <taxon>Tissierellaceae</taxon>
        <taxon>Tissierella</taxon>
    </lineage>
</organism>
<dbReference type="SUPFAM" id="SSF58104">
    <property type="entry name" value="Methyl-accepting chemotaxis protein (MCP) signaling domain"/>
    <property type="match status" value="1"/>
</dbReference>
<feature type="region of interest" description="Disordered" evidence="10">
    <location>
        <begin position="394"/>
        <end position="415"/>
    </location>
</feature>
<keyword evidence="7 9" id="KW-0807">Transducer</keyword>
<evidence type="ECO:0000313" key="15">
    <source>
        <dbReference type="Proteomes" id="UP001524478"/>
    </source>
</evidence>
<evidence type="ECO:0000256" key="6">
    <source>
        <dbReference type="ARBA" id="ARBA00023136"/>
    </source>
</evidence>
<evidence type="ECO:0000256" key="7">
    <source>
        <dbReference type="ARBA" id="ARBA00023224"/>
    </source>
</evidence>
<evidence type="ECO:0000256" key="5">
    <source>
        <dbReference type="ARBA" id="ARBA00022989"/>
    </source>
</evidence>
<dbReference type="PROSITE" id="PS50111">
    <property type="entry name" value="CHEMOTAXIS_TRANSDUC_2"/>
    <property type="match status" value="1"/>
</dbReference>
<keyword evidence="6 11" id="KW-0472">Membrane</keyword>
<dbReference type="PANTHER" id="PTHR32089">
    <property type="entry name" value="METHYL-ACCEPTING CHEMOTAXIS PROTEIN MCPB"/>
    <property type="match status" value="1"/>
</dbReference>
<evidence type="ECO:0000256" key="1">
    <source>
        <dbReference type="ARBA" id="ARBA00004651"/>
    </source>
</evidence>
<dbReference type="InterPro" id="IPR029151">
    <property type="entry name" value="Sensor-like_sf"/>
</dbReference>
<evidence type="ECO:0000256" key="10">
    <source>
        <dbReference type="SAM" id="MobiDB-lite"/>
    </source>
</evidence>
<dbReference type="InterPro" id="IPR003660">
    <property type="entry name" value="HAMP_dom"/>
</dbReference>
<proteinExistence type="inferred from homology"/>
<accession>A0ABT1SCF2</accession>
<dbReference type="SMART" id="SM00304">
    <property type="entry name" value="HAMP"/>
    <property type="match status" value="1"/>
</dbReference>
<dbReference type="SMART" id="SM00283">
    <property type="entry name" value="MA"/>
    <property type="match status" value="1"/>
</dbReference>
<evidence type="ECO:0000256" key="3">
    <source>
        <dbReference type="ARBA" id="ARBA00022500"/>
    </source>
</evidence>
<evidence type="ECO:0000256" key="11">
    <source>
        <dbReference type="SAM" id="Phobius"/>
    </source>
</evidence>
<evidence type="ECO:0000259" key="13">
    <source>
        <dbReference type="PROSITE" id="PS50885"/>
    </source>
</evidence>
<keyword evidence="15" id="KW-1185">Reference proteome</keyword>
<reference evidence="14 15" key="1">
    <citation type="submission" date="2022-06" db="EMBL/GenBank/DDBJ databases">
        <title>Isolation of gut microbiota from human fecal samples.</title>
        <authorList>
            <person name="Pamer E.G."/>
            <person name="Barat B."/>
            <person name="Waligurski E."/>
            <person name="Medina S."/>
            <person name="Paddock L."/>
            <person name="Mostad J."/>
        </authorList>
    </citation>
    <scope>NUCLEOTIDE SEQUENCE [LARGE SCALE GENOMIC DNA]</scope>
    <source>
        <strain evidence="14 15">DFI.7.95</strain>
    </source>
</reference>
<dbReference type="Proteomes" id="UP001524478">
    <property type="component" value="Unassembled WGS sequence"/>
</dbReference>
<dbReference type="CDD" id="cd12914">
    <property type="entry name" value="PDC1_DGC_like"/>
    <property type="match status" value="1"/>
</dbReference>
<dbReference type="PANTHER" id="PTHR32089:SF112">
    <property type="entry name" value="LYSOZYME-LIKE PROTEIN-RELATED"/>
    <property type="match status" value="1"/>
</dbReference>
<gene>
    <name evidence="14" type="ORF">NE686_13750</name>
</gene>
<dbReference type="CDD" id="cd06225">
    <property type="entry name" value="HAMP"/>
    <property type="match status" value="1"/>
</dbReference>
<protein>
    <submittedName>
        <fullName evidence="14">Methyl-accepting chemotaxis protein</fullName>
    </submittedName>
</protein>
<keyword evidence="4 11" id="KW-0812">Transmembrane</keyword>